<gene>
    <name evidence="4" type="ORF">M422DRAFT_782730</name>
</gene>
<evidence type="ECO:0000256" key="2">
    <source>
        <dbReference type="ARBA" id="ARBA00048082"/>
    </source>
</evidence>
<dbReference type="InterPro" id="IPR002818">
    <property type="entry name" value="DJ-1/PfpI"/>
</dbReference>
<dbReference type="Pfam" id="PF01965">
    <property type="entry name" value="DJ-1_PfpI"/>
    <property type="match status" value="1"/>
</dbReference>
<dbReference type="InterPro" id="IPR050325">
    <property type="entry name" value="Prot/Nucl_acid_deglycase"/>
</dbReference>
<keyword evidence="5" id="KW-1185">Reference proteome</keyword>
<dbReference type="InterPro" id="IPR029062">
    <property type="entry name" value="Class_I_gatase-like"/>
</dbReference>
<sequence length="249" mass="27342">MSKGKVIVVLSGCQSIALQKKDGRKIDQETGFFMKELAQPLIQIIEAGYTPVIATPEAQKPQMDPMSNSSIWFLGNWAEKNRELNFVQSLDKELQNPRALASFSDDELGSFAGILIPGGHSPMGDLGSDKALGHILNYFHKARKPTGVICHGPIALLSTTLENGEFAYKGYKVTCYANKEEASNEMMWGAKLETKVEDALRNAGAEVEVATVPLMPNVLRDRELVSGEGPSSAWKFGQEYVKLLEEHAK</sequence>
<dbReference type="Proteomes" id="UP000054279">
    <property type="component" value="Unassembled WGS sequence"/>
</dbReference>
<dbReference type="GO" id="GO:0005737">
    <property type="term" value="C:cytoplasm"/>
    <property type="evidence" value="ECO:0007669"/>
    <property type="project" value="TreeGrafter"/>
</dbReference>
<comment type="catalytic activity">
    <reaction evidence="2">
        <text>methylglyoxal + H2O = (R)-lactate + H(+)</text>
        <dbReference type="Rhea" id="RHEA:27754"/>
        <dbReference type="ChEBI" id="CHEBI:15377"/>
        <dbReference type="ChEBI" id="CHEBI:15378"/>
        <dbReference type="ChEBI" id="CHEBI:16004"/>
        <dbReference type="ChEBI" id="CHEBI:17158"/>
        <dbReference type="EC" id="4.2.1.130"/>
    </reaction>
</comment>
<dbReference type="PANTHER" id="PTHR48094">
    <property type="entry name" value="PROTEIN/NUCLEIC ACID DEGLYCASE DJ-1-RELATED"/>
    <property type="match status" value="1"/>
</dbReference>
<dbReference type="CDD" id="cd03141">
    <property type="entry name" value="GATase1_Hsp31_like"/>
    <property type="match status" value="1"/>
</dbReference>
<name>A0A0C9UIY5_SPHS4</name>
<accession>A0A0C9UIY5</accession>
<evidence type="ECO:0000313" key="5">
    <source>
        <dbReference type="Proteomes" id="UP000054279"/>
    </source>
</evidence>
<dbReference type="EC" id="4.2.1.130" evidence="1"/>
<dbReference type="PANTHER" id="PTHR48094:SF22">
    <property type="entry name" value="DJ-1_PFPI DOMAIN-CONTAINING PROTEIN"/>
    <property type="match status" value="1"/>
</dbReference>
<dbReference type="GO" id="GO:0019172">
    <property type="term" value="F:glyoxalase III activity"/>
    <property type="evidence" value="ECO:0007669"/>
    <property type="project" value="UniProtKB-EC"/>
</dbReference>
<dbReference type="HOGENOM" id="CLU_070319_0_0_1"/>
<dbReference type="Gene3D" id="3.40.50.880">
    <property type="match status" value="1"/>
</dbReference>
<protein>
    <recommendedName>
        <fullName evidence="1">D-lactate dehydratase</fullName>
        <ecNumber evidence="1">4.2.1.130</ecNumber>
    </recommendedName>
</protein>
<evidence type="ECO:0000256" key="1">
    <source>
        <dbReference type="ARBA" id="ARBA00013134"/>
    </source>
</evidence>
<dbReference type="AlphaFoldDB" id="A0A0C9UIY5"/>
<dbReference type="OrthoDB" id="543156at2759"/>
<reference evidence="4 5" key="1">
    <citation type="submission" date="2014-06" db="EMBL/GenBank/DDBJ databases">
        <title>Evolutionary Origins and Diversification of the Mycorrhizal Mutualists.</title>
        <authorList>
            <consortium name="DOE Joint Genome Institute"/>
            <consortium name="Mycorrhizal Genomics Consortium"/>
            <person name="Kohler A."/>
            <person name="Kuo A."/>
            <person name="Nagy L.G."/>
            <person name="Floudas D."/>
            <person name="Copeland A."/>
            <person name="Barry K.W."/>
            <person name="Cichocki N."/>
            <person name="Veneault-Fourrey C."/>
            <person name="LaButti K."/>
            <person name="Lindquist E.A."/>
            <person name="Lipzen A."/>
            <person name="Lundell T."/>
            <person name="Morin E."/>
            <person name="Murat C."/>
            <person name="Riley R."/>
            <person name="Ohm R."/>
            <person name="Sun H."/>
            <person name="Tunlid A."/>
            <person name="Henrissat B."/>
            <person name="Grigoriev I.V."/>
            <person name="Hibbett D.S."/>
            <person name="Martin F."/>
        </authorList>
    </citation>
    <scope>NUCLEOTIDE SEQUENCE [LARGE SCALE GENOMIC DNA]</scope>
    <source>
        <strain evidence="4 5">SS14</strain>
    </source>
</reference>
<evidence type="ECO:0000259" key="3">
    <source>
        <dbReference type="Pfam" id="PF01965"/>
    </source>
</evidence>
<dbReference type="GO" id="GO:0019243">
    <property type="term" value="P:methylglyoxal catabolic process to D-lactate via S-lactoyl-glutathione"/>
    <property type="evidence" value="ECO:0007669"/>
    <property type="project" value="TreeGrafter"/>
</dbReference>
<dbReference type="EMBL" id="KN837195">
    <property type="protein sequence ID" value="KIJ34829.1"/>
    <property type="molecule type" value="Genomic_DNA"/>
</dbReference>
<feature type="domain" description="DJ-1/PfpI" evidence="3">
    <location>
        <begin position="102"/>
        <end position="242"/>
    </location>
</feature>
<evidence type="ECO:0000313" key="4">
    <source>
        <dbReference type="EMBL" id="KIJ34829.1"/>
    </source>
</evidence>
<dbReference type="SUPFAM" id="SSF52317">
    <property type="entry name" value="Class I glutamine amidotransferase-like"/>
    <property type="match status" value="1"/>
</dbReference>
<proteinExistence type="predicted"/>
<organism evidence="4 5">
    <name type="scientific">Sphaerobolus stellatus (strain SS14)</name>
    <dbReference type="NCBI Taxonomy" id="990650"/>
    <lineage>
        <taxon>Eukaryota</taxon>
        <taxon>Fungi</taxon>
        <taxon>Dikarya</taxon>
        <taxon>Basidiomycota</taxon>
        <taxon>Agaricomycotina</taxon>
        <taxon>Agaricomycetes</taxon>
        <taxon>Phallomycetidae</taxon>
        <taxon>Geastrales</taxon>
        <taxon>Sphaerobolaceae</taxon>
        <taxon>Sphaerobolus</taxon>
    </lineage>
</organism>